<reference evidence="1 2" key="1">
    <citation type="submission" date="2020-07" db="EMBL/GenBank/DDBJ databases">
        <title>Sequencing the genomes of 1000 actinobacteria strains.</title>
        <authorList>
            <person name="Klenk H.-P."/>
        </authorList>
    </citation>
    <scope>NUCLEOTIDE SEQUENCE [LARGE SCALE GENOMIC DNA]</scope>
    <source>
        <strain evidence="1 2">DSM 21349</strain>
    </source>
</reference>
<name>A0A7W3PAL4_9ACTN</name>
<evidence type="ECO:0000313" key="1">
    <source>
        <dbReference type="EMBL" id="MBA8804582.1"/>
    </source>
</evidence>
<protein>
    <submittedName>
        <fullName evidence="1">Uncharacterized protein</fullName>
    </submittedName>
</protein>
<dbReference type="Proteomes" id="UP000580910">
    <property type="component" value="Unassembled WGS sequence"/>
</dbReference>
<comment type="caution">
    <text evidence="1">The sequence shown here is derived from an EMBL/GenBank/DDBJ whole genome shotgun (WGS) entry which is preliminary data.</text>
</comment>
<dbReference type="RefSeq" id="WP_182540203.1">
    <property type="nucleotide sequence ID" value="NZ_JACGXA010000001.1"/>
</dbReference>
<organism evidence="1 2">
    <name type="scientific">Nocardioides ginsengisegetis</name>
    <dbReference type="NCBI Taxonomy" id="661491"/>
    <lineage>
        <taxon>Bacteria</taxon>
        <taxon>Bacillati</taxon>
        <taxon>Actinomycetota</taxon>
        <taxon>Actinomycetes</taxon>
        <taxon>Propionibacteriales</taxon>
        <taxon>Nocardioidaceae</taxon>
        <taxon>Nocardioides</taxon>
    </lineage>
</organism>
<sequence>MSPFSESPFGDDELEGLVGETLAADREVPDGWREAARAAYAWRNVDEELLALTFDSEREPAAAVRGDDEARTLEFSGDGLTLEVELTGGRVLGQVTGAGEVVLEWADGRTASAIADGSGFFSLDTPLADGGPVRFCVRRGGARLVTEWVVP</sequence>
<proteinExistence type="predicted"/>
<dbReference type="AlphaFoldDB" id="A0A7W3PAL4"/>
<keyword evidence="2" id="KW-1185">Reference proteome</keyword>
<evidence type="ECO:0000313" key="2">
    <source>
        <dbReference type="Proteomes" id="UP000580910"/>
    </source>
</evidence>
<dbReference type="EMBL" id="JACGXA010000001">
    <property type="protein sequence ID" value="MBA8804582.1"/>
    <property type="molecule type" value="Genomic_DNA"/>
</dbReference>
<gene>
    <name evidence="1" type="ORF">FB382_002873</name>
</gene>
<accession>A0A7W3PAL4</accession>